<dbReference type="HAMAP" id="MF_01470">
    <property type="entry name" value="Cas1"/>
    <property type="match status" value="1"/>
</dbReference>
<dbReference type="Gene3D" id="1.20.120.920">
    <property type="entry name" value="CRISPR-associated endonuclease Cas1, C-terminal domain"/>
    <property type="match status" value="1"/>
</dbReference>
<dbReference type="InterPro" id="IPR042206">
    <property type="entry name" value="CRISPR-assoc_Cas1_C"/>
</dbReference>
<dbReference type="GO" id="GO:0043571">
    <property type="term" value="P:maintenance of CRISPR repeat elements"/>
    <property type="evidence" value="ECO:0007669"/>
    <property type="project" value="UniProtKB-UniRule"/>
</dbReference>
<dbReference type="InterPro" id="IPR002729">
    <property type="entry name" value="CRISPR-assoc_Cas1"/>
</dbReference>
<evidence type="ECO:0000256" key="5">
    <source>
        <dbReference type="ARBA" id="ARBA00022842"/>
    </source>
</evidence>
<dbReference type="CDD" id="cd09634">
    <property type="entry name" value="Cas1_I-II-III"/>
    <property type="match status" value="1"/>
</dbReference>
<proteinExistence type="inferred from homology"/>
<dbReference type="AlphaFoldDB" id="A0A832MPF4"/>
<keyword evidence="6 10" id="KW-0051">Antiviral defense</keyword>
<dbReference type="GO" id="GO:0051607">
    <property type="term" value="P:defense response to virus"/>
    <property type="evidence" value="ECO:0007669"/>
    <property type="project" value="UniProtKB-UniRule"/>
</dbReference>
<evidence type="ECO:0000256" key="6">
    <source>
        <dbReference type="ARBA" id="ARBA00023118"/>
    </source>
</evidence>
<gene>
    <name evidence="10 11" type="primary">cas1</name>
    <name evidence="11" type="ORF">ENW55_03430</name>
</gene>
<dbReference type="PANTHER" id="PTHR34353">
    <property type="entry name" value="CRISPR-ASSOCIATED ENDONUCLEASE CAS1 1"/>
    <property type="match status" value="1"/>
</dbReference>
<comment type="caution">
    <text evidence="11">The sequence shown here is derived from an EMBL/GenBank/DDBJ whole genome shotgun (WGS) entry which is preliminary data.</text>
</comment>
<feature type="binding site" evidence="10">
    <location>
        <position position="157"/>
    </location>
    <ligand>
        <name>Mn(2+)</name>
        <dbReference type="ChEBI" id="CHEBI:29035"/>
    </ligand>
</feature>
<evidence type="ECO:0000313" key="11">
    <source>
        <dbReference type="EMBL" id="HGZ79017.1"/>
    </source>
</evidence>
<dbReference type="EMBL" id="DTKQ01000026">
    <property type="protein sequence ID" value="HGZ79017.1"/>
    <property type="molecule type" value="Genomic_DNA"/>
</dbReference>
<reference evidence="11" key="1">
    <citation type="journal article" date="2020" name="mSystems">
        <title>Genome- and Community-Level Interaction Insights into Carbon Utilization and Element Cycling Functions of Hydrothermarchaeota in Hydrothermal Sediment.</title>
        <authorList>
            <person name="Zhou Z."/>
            <person name="Liu Y."/>
            <person name="Xu W."/>
            <person name="Pan J."/>
            <person name="Luo Z.H."/>
            <person name="Li M."/>
        </authorList>
    </citation>
    <scope>NUCLEOTIDE SEQUENCE [LARGE SCALE GENOMIC DNA]</scope>
    <source>
        <strain evidence="11">SpSt-86</strain>
    </source>
</reference>
<dbReference type="Pfam" id="PF01867">
    <property type="entry name" value="Cas_Cas1"/>
    <property type="match status" value="1"/>
</dbReference>
<keyword evidence="8 10" id="KW-0464">Manganese</keyword>
<keyword evidence="7 10" id="KW-0238">DNA-binding</keyword>
<evidence type="ECO:0000256" key="8">
    <source>
        <dbReference type="ARBA" id="ARBA00023211"/>
    </source>
</evidence>
<evidence type="ECO:0000256" key="2">
    <source>
        <dbReference type="ARBA" id="ARBA00022723"/>
    </source>
</evidence>
<keyword evidence="2 10" id="KW-0479">Metal-binding</keyword>
<comment type="similarity">
    <text evidence="10">Belongs to the CRISPR-associated endonuclease Cas1 family.</text>
</comment>
<dbReference type="PANTHER" id="PTHR34353:SF2">
    <property type="entry name" value="CRISPR-ASSOCIATED ENDONUCLEASE CAS1 1"/>
    <property type="match status" value="1"/>
</dbReference>
<keyword evidence="4 10" id="KW-0378">Hydrolase</keyword>
<evidence type="ECO:0000256" key="10">
    <source>
        <dbReference type="HAMAP-Rule" id="MF_01470"/>
    </source>
</evidence>
<feature type="binding site" evidence="10">
    <location>
        <position position="223"/>
    </location>
    <ligand>
        <name>Mn(2+)</name>
        <dbReference type="ChEBI" id="CHEBI:29035"/>
    </ligand>
</feature>
<comment type="function">
    <text evidence="10">CRISPR (clustered regularly interspaced short palindromic repeat), is an adaptive immune system that provides protection against mobile genetic elements (viruses, transposable elements and conjugative plasmids). CRISPR clusters contain spacers, sequences complementary to antecedent mobile elements, and target invading nucleic acids. CRISPR clusters are transcribed and processed into CRISPR RNA (crRNA). Acts as a dsDNA endonuclease. Involved in the integration of spacer DNA into the CRISPR cassette.</text>
</comment>
<keyword evidence="1 10" id="KW-0540">Nuclease</keyword>
<dbReference type="EC" id="3.1.-.-" evidence="10"/>
<comment type="subunit">
    <text evidence="9 10">Homodimer, forms a heterotetramer with a Cas2 homodimer.</text>
</comment>
<dbReference type="GO" id="GO:0046872">
    <property type="term" value="F:metal ion binding"/>
    <property type="evidence" value="ECO:0007669"/>
    <property type="project" value="UniProtKB-UniRule"/>
</dbReference>
<accession>A0A832MPF4</accession>
<dbReference type="GO" id="GO:0003677">
    <property type="term" value="F:DNA binding"/>
    <property type="evidence" value="ECO:0007669"/>
    <property type="project" value="UniProtKB-KW"/>
</dbReference>
<sequence length="332" mass="38572">MVVYITEQGAILSKDQGKLLVSKDGKIVAEFPLKKVEKVNLMGNISMTPHVINYFLDNKIEVVFMSQYGKYRGKLYTNEYRNVLLRLKQYERSLDESFRIRTARAIVIGKLRNCYDYLVSRSKNLPRGFLSEEMASVRSVMEKLTQVNTLEQIMGLEGIGSKYYFQAFAKLIKSDEFKFEKRIAHPPKDPINAMLSLGYSLLYNEIEAAMNAVGLDPYLGNLHTIDVSKKSLLFDLTEEFRNIVVDSFVVNLVNKGEISPNDFERVEEDVIYFTKDALKNFIAKFEARLNTKMRYHLDNEENYMRTIFEKQARHYAKVVLGEEPEYVPFHRV</sequence>
<evidence type="ECO:0000256" key="7">
    <source>
        <dbReference type="ARBA" id="ARBA00023125"/>
    </source>
</evidence>
<keyword evidence="3 10" id="KW-0255">Endonuclease</keyword>
<dbReference type="GO" id="GO:0016787">
    <property type="term" value="F:hydrolase activity"/>
    <property type="evidence" value="ECO:0007669"/>
    <property type="project" value="UniProtKB-KW"/>
</dbReference>
<dbReference type="GO" id="GO:0004519">
    <property type="term" value="F:endonuclease activity"/>
    <property type="evidence" value="ECO:0007669"/>
    <property type="project" value="UniProtKB-UniRule"/>
</dbReference>
<keyword evidence="5 10" id="KW-0460">Magnesium</keyword>
<dbReference type="NCBIfam" id="TIGR00287">
    <property type="entry name" value="cas1"/>
    <property type="match status" value="1"/>
</dbReference>
<protein>
    <recommendedName>
        <fullName evidence="10">CRISPR-associated endonuclease Cas1</fullName>
        <ecNumber evidence="10">3.1.-.-</ecNumber>
    </recommendedName>
</protein>
<evidence type="ECO:0000256" key="1">
    <source>
        <dbReference type="ARBA" id="ARBA00022722"/>
    </source>
</evidence>
<name>A0A832MPF4_9THEM</name>
<feature type="binding site" evidence="10">
    <location>
        <position position="238"/>
    </location>
    <ligand>
        <name>Mn(2+)</name>
        <dbReference type="ChEBI" id="CHEBI:29035"/>
    </ligand>
</feature>
<evidence type="ECO:0000256" key="9">
    <source>
        <dbReference type="ARBA" id="ARBA00038592"/>
    </source>
</evidence>
<dbReference type="InterPro" id="IPR042211">
    <property type="entry name" value="CRISPR-assoc_Cas1_N"/>
</dbReference>
<comment type="cofactor">
    <cofactor evidence="10">
        <name>Mg(2+)</name>
        <dbReference type="ChEBI" id="CHEBI:18420"/>
    </cofactor>
    <cofactor evidence="10">
        <name>Mn(2+)</name>
        <dbReference type="ChEBI" id="CHEBI:29035"/>
    </cofactor>
</comment>
<evidence type="ECO:0000256" key="4">
    <source>
        <dbReference type="ARBA" id="ARBA00022801"/>
    </source>
</evidence>
<dbReference type="InterPro" id="IPR050646">
    <property type="entry name" value="Cas1"/>
</dbReference>
<dbReference type="Gene3D" id="3.100.10.20">
    <property type="entry name" value="CRISPR-associated endonuclease Cas1, N-terminal domain"/>
    <property type="match status" value="1"/>
</dbReference>
<organism evidence="11">
    <name type="scientific">Pseudothermotoga hypogea</name>
    <dbReference type="NCBI Taxonomy" id="57487"/>
    <lineage>
        <taxon>Bacteria</taxon>
        <taxon>Thermotogati</taxon>
        <taxon>Thermotogota</taxon>
        <taxon>Thermotogae</taxon>
        <taxon>Thermotogales</taxon>
        <taxon>Thermotogaceae</taxon>
        <taxon>Pseudothermotoga</taxon>
    </lineage>
</organism>
<evidence type="ECO:0000256" key="3">
    <source>
        <dbReference type="ARBA" id="ARBA00022759"/>
    </source>
</evidence>